<dbReference type="Proteomes" id="UP000199668">
    <property type="component" value="Unassembled WGS sequence"/>
</dbReference>
<dbReference type="AlphaFoldDB" id="A0A1I4MB42"/>
<gene>
    <name evidence="1" type="ORF">SAMN04488054_1112</name>
</gene>
<name>A0A1I4MB42_9BACI</name>
<evidence type="ECO:0000313" key="1">
    <source>
        <dbReference type="EMBL" id="SFM00419.1"/>
    </source>
</evidence>
<sequence length="73" mass="8576">MTDKKFAYLYNGTERQITVGTSDTIERMQGGNTHIHYAGTEEELAEDVHPYYKQEYIVTMANRLHDFEDKLFL</sequence>
<dbReference type="STRING" id="266892.SAMN04488054_1112"/>
<protein>
    <submittedName>
        <fullName evidence="1">Uncharacterized protein</fullName>
    </submittedName>
</protein>
<accession>A0A1I4MB42</accession>
<proteinExistence type="predicted"/>
<dbReference type="RefSeq" id="WP_090926883.1">
    <property type="nucleotide sequence ID" value="NZ_FOTY01000011.1"/>
</dbReference>
<dbReference type="EMBL" id="FOTY01000011">
    <property type="protein sequence ID" value="SFM00419.1"/>
    <property type="molecule type" value="Genomic_DNA"/>
</dbReference>
<reference evidence="1 2" key="1">
    <citation type="submission" date="2016-10" db="EMBL/GenBank/DDBJ databases">
        <authorList>
            <person name="de Groot N.N."/>
        </authorList>
    </citation>
    <scope>NUCLEOTIDE SEQUENCE [LARGE SCALE GENOMIC DNA]</scope>
    <source>
        <strain evidence="1 2">CGMCC 1.6134</strain>
    </source>
</reference>
<evidence type="ECO:0000313" key="2">
    <source>
        <dbReference type="Proteomes" id="UP000199668"/>
    </source>
</evidence>
<organism evidence="1 2">
    <name type="scientific">Salibacterium qingdaonense</name>
    <dbReference type="NCBI Taxonomy" id="266892"/>
    <lineage>
        <taxon>Bacteria</taxon>
        <taxon>Bacillati</taxon>
        <taxon>Bacillota</taxon>
        <taxon>Bacilli</taxon>
        <taxon>Bacillales</taxon>
        <taxon>Bacillaceae</taxon>
    </lineage>
</organism>
<dbReference type="OrthoDB" id="2970857at2"/>
<keyword evidence="2" id="KW-1185">Reference proteome</keyword>